<keyword evidence="5" id="KW-0378">Hydrolase</keyword>
<feature type="domain" description="HD" evidence="3">
    <location>
        <begin position="149"/>
        <end position="271"/>
    </location>
</feature>
<dbReference type="SUPFAM" id="SSF109604">
    <property type="entry name" value="HD-domain/PDEase-like"/>
    <property type="match status" value="1"/>
</dbReference>
<proteinExistence type="predicted"/>
<comment type="caution">
    <text evidence="5">The sequence shown here is derived from an EMBL/GenBank/DDBJ whole genome shotgun (WGS) entry which is preliminary data.</text>
</comment>
<dbReference type="InterPro" id="IPR052020">
    <property type="entry name" value="Cyclic_di-GMP/3'3'-cGAMP_PDE"/>
</dbReference>
<dbReference type="InterPro" id="IPR011006">
    <property type="entry name" value="CheY-like_superfamily"/>
</dbReference>
<dbReference type="CDD" id="cd00077">
    <property type="entry name" value="HDc"/>
    <property type="match status" value="1"/>
</dbReference>
<dbReference type="PROSITE" id="PS51831">
    <property type="entry name" value="HD"/>
    <property type="match status" value="1"/>
</dbReference>
<dbReference type="PANTHER" id="PTHR45228">
    <property type="entry name" value="CYCLIC DI-GMP PHOSPHODIESTERASE TM_0186-RELATED"/>
    <property type="match status" value="1"/>
</dbReference>
<dbReference type="EMBL" id="LNQR01000001">
    <property type="protein sequence ID" value="KWT95123.1"/>
    <property type="molecule type" value="Genomic_DNA"/>
</dbReference>
<evidence type="ECO:0000259" key="2">
    <source>
        <dbReference type="PROSITE" id="PS50110"/>
    </source>
</evidence>
<dbReference type="Gene3D" id="3.40.50.2300">
    <property type="match status" value="1"/>
</dbReference>
<dbReference type="Pfam" id="PF00072">
    <property type="entry name" value="Response_reg"/>
    <property type="match status" value="1"/>
</dbReference>
<feature type="domain" description="Response regulatory" evidence="2">
    <location>
        <begin position="1"/>
        <end position="100"/>
    </location>
</feature>
<evidence type="ECO:0000313" key="5">
    <source>
        <dbReference type="EMBL" id="KWT95123.1"/>
    </source>
</evidence>
<dbReference type="PROSITE" id="PS50110">
    <property type="entry name" value="RESPONSE_REGULATORY"/>
    <property type="match status" value="1"/>
</dbReference>
<dbReference type="Proteomes" id="UP000060487">
    <property type="component" value="Unassembled WGS sequence"/>
</dbReference>
<keyword evidence="1" id="KW-0597">Phosphoprotein</keyword>
<evidence type="ECO:0000259" key="3">
    <source>
        <dbReference type="PROSITE" id="PS51831"/>
    </source>
</evidence>
<sequence length="318" mass="35708">MRFLTRRFKTVLTAMDGEEGLSVFIAKTPDIVITDIKMPIMDGIEMIKNIKQRSPDTPVVITTAFTDVSYMIKAIELRADAYVRKPIDKDDLFNLLNKILIRRQTPTDDTSIIKREVQLLRDRYEKMKRMLMGAVEAASHALATIDHFTADHQRRVAGLSEAIVAEMSLSEDIIFKIKIAAMLHDIGKMHVPAEILTKPAGLTEIERAVVKTHAMAGYEFLRKIDFTFPLADIVLQHHEKYNGSGYPLGLNGSNILVEARVLNVADVVEAMSSGRPYRPSLGLDMALGEISDRRGVLYDPDVVDACLNVFGKDFKFQE</sequence>
<dbReference type="InterPro" id="IPR006675">
    <property type="entry name" value="HDIG_dom"/>
</dbReference>
<dbReference type="SMART" id="SM00471">
    <property type="entry name" value="HDc"/>
    <property type="match status" value="1"/>
</dbReference>
<dbReference type="SUPFAM" id="SSF52172">
    <property type="entry name" value="CheY-like"/>
    <property type="match status" value="1"/>
</dbReference>
<feature type="modified residue" description="4-aspartylphosphate" evidence="1">
    <location>
        <position position="35"/>
    </location>
</feature>
<dbReference type="InterPro" id="IPR001789">
    <property type="entry name" value="Sig_transdc_resp-reg_receiver"/>
</dbReference>
<keyword evidence="6" id="KW-1185">Reference proteome</keyword>
<dbReference type="GO" id="GO:0071111">
    <property type="term" value="F:cyclic-guanylate-specific phosphodiesterase activity"/>
    <property type="evidence" value="ECO:0007669"/>
    <property type="project" value="UniProtKB-EC"/>
</dbReference>
<evidence type="ECO:0000256" key="1">
    <source>
        <dbReference type="PROSITE-ProRule" id="PRU00169"/>
    </source>
</evidence>
<feature type="domain" description="HD-GYP" evidence="4">
    <location>
        <begin position="127"/>
        <end position="318"/>
    </location>
</feature>
<gene>
    <name evidence="5" type="ORF">ASN18_0051</name>
</gene>
<dbReference type="InterPro" id="IPR003607">
    <property type="entry name" value="HD/PDEase_dom"/>
</dbReference>
<evidence type="ECO:0000259" key="4">
    <source>
        <dbReference type="PROSITE" id="PS51832"/>
    </source>
</evidence>
<organism evidence="5 6">
    <name type="scientific">Candidatus Magnetominusculus xianensis</name>
    <dbReference type="NCBI Taxonomy" id="1748249"/>
    <lineage>
        <taxon>Bacteria</taxon>
        <taxon>Pseudomonadati</taxon>
        <taxon>Nitrospirota</taxon>
        <taxon>Nitrospiria</taxon>
        <taxon>Nitrospirales</taxon>
        <taxon>Nitrospiraceae</taxon>
        <taxon>Candidatus Magnetominusculus</taxon>
    </lineage>
</organism>
<accession>A0ABR5SJY6</accession>
<dbReference type="SMART" id="SM00448">
    <property type="entry name" value="REC"/>
    <property type="match status" value="1"/>
</dbReference>
<reference evidence="5 6" key="1">
    <citation type="submission" date="2015-11" db="EMBL/GenBank/DDBJ databases">
        <authorList>
            <person name="Lin W."/>
        </authorList>
    </citation>
    <scope>NUCLEOTIDE SEQUENCE [LARGE SCALE GENOMIC DNA]</scope>
    <source>
        <strain evidence="5 6">HCH-1</strain>
    </source>
</reference>
<dbReference type="CDD" id="cd17536">
    <property type="entry name" value="REC_YesN-like"/>
    <property type="match status" value="1"/>
</dbReference>
<protein>
    <submittedName>
        <fullName evidence="5">Response regulator receiver protein</fullName>
        <ecNumber evidence="5">3.1.4.52</ecNumber>
    </submittedName>
</protein>
<dbReference type="InterPro" id="IPR037522">
    <property type="entry name" value="HD_GYP_dom"/>
</dbReference>
<name>A0ABR5SJY6_9BACT</name>
<dbReference type="NCBIfam" id="TIGR00277">
    <property type="entry name" value="HDIG"/>
    <property type="match status" value="1"/>
</dbReference>
<evidence type="ECO:0000313" key="6">
    <source>
        <dbReference type="Proteomes" id="UP000060487"/>
    </source>
</evidence>
<dbReference type="Pfam" id="PF13487">
    <property type="entry name" value="HD_5"/>
    <property type="match status" value="1"/>
</dbReference>
<dbReference type="EC" id="3.1.4.52" evidence="5"/>
<dbReference type="InterPro" id="IPR006674">
    <property type="entry name" value="HD_domain"/>
</dbReference>
<dbReference type="Gene3D" id="1.10.3210.10">
    <property type="entry name" value="Hypothetical protein af1432"/>
    <property type="match status" value="1"/>
</dbReference>
<dbReference type="PROSITE" id="PS51832">
    <property type="entry name" value="HD_GYP"/>
    <property type="match status" value="1"/>
</dbReference>